<feature type="binding site" description="axial binding residue" evidence="11">
    <location>
        <position position="108"/>
    </location>
    <ligand>
        <name>heme b</name>
        <dbReference type="ChEBI" id="CHEBI:60344"/>
        <note>ligand shared with SDHC</note>
    </ligand>
    <ligandPart>
        <name>Fe</name>
        <dbReference type="ChEBI" id="CHEBI:18248"/>
    </ligandPart>
</feature>
<keyword evidence="4 12" id="KW-0812">Transmembrane</keyword>
<dbReference type="PANTHER" id="PTHR13337:SF2">
    <property type="entry name" value="SUCCINATE DEHYDROGENASE [UBIQUINONE] CYTOCHROME B SMALL SUBUNIT, MITOCHONDRIAL"/>
    <property type="match status" value="1"/>
</dbReference>
<evidence type="ECO:0000256" key="12">
    <source>
        <dbReference type="RuleBase" id="RU364031"/>
    </source>
</evidence>
<feature type="transmembrane region" description="Helical" evidence="12">
    <location>
        <begin position="75"/>
        <end position="97"/>
    </location>
</feature>
<evidence type="ECO:0000256" key="6">
    <source>
        <dbReference type="ARBA" id="ARBA00022946"/>
    </source>
</evidence>
<evidence type="ECO:0000256" key="2">
    <source>
        <dbReference type="ARBA" id="ARBA00007294"/>
    </source>
</evidence>
<dbReference type="GO" id="GO:0005743">
    <property type="term" value="C:mitochondrial inner membrane"/>
    <property type="evidence" value="ECO:0007669"/>
    <property type="project" value="UniProtKB-SubCell"/>
</dbReference>
<reference evidence="14" key="1">
    <citation type="submission" date="2016-04" db="EMBL/GenBank/DDBJ databases">
        <title>Comparative genomics of biotechnologically important yeasts.</title>
        <authorList>
            <consortium name="DOE Joint Genome Institute"/>
            <person name="Riley R."/>
            <person name="Haridas S."/>
            <person name="Wolfe K.H."/>
            <person name="Lopes M.R."/>
            <person name="Hittinger C.T."/>
            <person name="Goker M."/>
            <person name="Salamov A."/>
            <person name="Wisecaver J."/>
            <person name="Long T.M."/>
            <person name="Aerts A.L."/>
            <person name="Barry K."/>
            <person name="Choi C."/>
            <person name="Clum A."/>
            <person name="Coughlan A.Y."/>
            <person name="Deshpande S."/>
            <person name="Douglass A.P."/>
            <person name="Hanson S.J."/>
            <person name="Klenk H.-P."/>
            <person name="Labutti K."/>
            <person name="Lapidus A."/>
            <person name="Lindquist E."/>
            <person name="Lipzen A."/>
            <person name="Meier-Kolthoff J.P."/>
            <person name="Ohm R.A."/>
            <person name="Otillar R.P."/>
            <person name="Pangilinan J."/>
            <person name="Peng Y."/>
            <person name="Rokas A."/>
            <person name="Rosa C.A."/>
            <person name="Scheuner C."/>
            <person name="Sibirny A.A."/>
            <person name="Slot J.C."/>
            <person name="Stielow J.B."/>
            <person name="Sun H."/>
            <person name="Kurtzman C.P."/>
            <person name="Blackwell M."/>
            <person name="Grigoriev I.V."/>
            <person name="Jeffries T.W."/>
        </authorList>
    </citation>
    <scope>NUCLEOTIDE SEQUENCE [LARGE SCALE GENOMIC DNA]</scope>
    <source>
        <strain evidence="14">NRRL YB-2248</strain>
    </source>
</reference>
<dbReference type="InterPro" id="IPR007992">
    <property type="entry name" value="CybS"/>
</dbReference>
<evidence type="ECO:0000256" key="9">
    <source>
        <dbReference type="ARBA" id="ARBA00023136"/>
    </source>
</evidence>
<evidence type="ECO:0000256" key="8">
    <source>
        <dbReference type="ARBA" id="ARBA00023128"/>
    </source>
</evidence>
<feature type="transmembrane region" description="Helical" evidence="12">
    <location>
        <begin position="132"/>
        <end position="151"/>
    </location>
</feature>
<keyword evidence="8 12" id="KW-0496">Mitochondrion</keyword>
<evidence type="ECO:0000256" key="11">
    <source>
        <dbReference type="PIRSR" id="PIRSR607992-2"/>
    </source>
</evidence>
<keyword evidence="14" id="KW-1185">Reference proteome</keyword>
<dbReference type="Gene3D" id="1.20.1300.10">
    <property type="entry name" value="Fumarate reductase/succinate dehydrogenase, transmembrane subunit"/>
    <property type="match status" value="1"/>
</dbReference>
<dbReference type="PANTHER" id="PTHR13337">
    <property type="entry name" value="SUCCINATE DEHYDROGENASE"/>
    <property type="match status" value="1"/>
</dbReference>
<keyword evidence="11" id="KW-0408">Iron</keyword>
<dbReference type="CDD" id="cd03496">
    <property type="entry name" value="SQR_TypeC_CybS"/>
    <property type="match status" value="1"/>
</dbReference>
<dbReference type="GO" id="GO:0006099">
    <property type="term" value="P:tricarboxylic acid cycle"/>
    <property type="evidence" value="ECO:0007669"/>
    <property type="project" value="TreeGrafter"/>
</dbReference>
<dbReference type="OrthoDB" id="18577at2759"/>
<evidence type="ECO:0000256" key="1">
    <source>
        <dbReference type="ARBA" id="ARBA00004448"/>
    </source>
</evidence>
<evidence type="ECO:0000256" key="5">
    <source>
        <dbReference type="ARBA" id="ARBA00022792"/>
    </source>
</evidence>
<evidence type="ECO:0000256" key="7">
    <source>
        <dbReference type="ARBA" id="ARBA00022989"/>
    </source>
</evidence>
<accession>A0A1E4T267</accession>
<dbReference type="GO" id="GO:0048039">
    <property type="term" value="F:ubiquinone binding"/>
    <property type="evidence" value="ECO:0007669"/>
    <property type="project" value="TreeGrafter"/>
</dbReference>
<evidence type="ECO:0000256" key="3">
    <source>
        <dbReference type="ARBA" id="ARBA00022448"/>
    </source>
</evidence>
<dbReference type="GO" id="GO:0006121">
    <property type="term" value="P:mitochondrial electron transport, succinate to ubiquinone"/>
    <property type="evidence" value="ECO:0007669"/>
    <property type="project" value="TreeGrafter"/>
</dbReference>
<comment type="subcellular location">
    <subcellularLocation>
        <location evidence="1 12">Mitochondrion inner membrane</location>
        <topology evidence="1 12">Multi-pass membrane protein</topology>
    </subcellularLocation>
</comment>
<organism evidence="13 14">
    <name type="scientific">[Candida] arabinofermentans NRRL YB-2248</name>
    <dbReference type="NCBI Taxonomy" id="983967"/>
    <lineage>
        <taxon>Eukaryota</taxon>
        <taxon>Fungi</taxon>
        <taxon>Dikarya</taxon>
        <taxon>Ascomycota</taxon>
        <taxon>Saccharomycotina</taxon>
        <taxon>Pichiomycetes</taxon>
        <taxon>Pichiales</taxon>
        <taxon>Pichiaceae</taxon>
        <taxon>Ogataea</taxon>
        <taxon>Ogataea/Candida clade</taxon>
    </lineage>
</organism>
<keyword evidence="5 12" id="KW-0999">Mitochondrion inner membrane</keyword>
<dbReference type="InterPro" id="IPR034804">
    <property type="entry name" value="SQR/QFR_C/D"/>
</dbReference>
<sequence>MLSSTTRLGLGLASSFTRPTFKSAATVAPSLLSRSLFIKTIPQPPGNIIDTVNEAYVAPPPHKLHGSVHWTSERLVTVLMAPLMITPMIAGTTYPLADGIMGTLLMYHCYAGFQSCITDYIPLRVYGVWHKAAMGLLAFGTLVGVYGVYIIETTEKEGLVGIAKRLWAL</sequence>
<proteinExistence type="inferred from homology"/>
<comment type="similarity">
    <text evidence="2 12">Belongs to the CybS family.</text>
</comment>
<dbReference type="STRING" id="983967.A0A1E4T267"/>
<evidence type="ECO:0000313" key="13">
    <source>
        <dbReference type="EMBL" id="ODV85845.1"/>
    </source>
</evidence>
<gene>
    <name evidence="13" type="ORF">CANARDRAFT_27927</name>
</gene>
<name>A0A1E4T267_9ASCO</name>
<dbReference type="AlphaFoldDB" id="A0A1E4T267"/>
<dbReference type="Proteomes" id="UP000094801">
    <property type="component" value="Unassembled WGS sequence"/>
</dbReference>
<dbReference type="EMBL" id="KV453851">
    <property type="protein sequence ID" value="ODV85845.1"/>
    <property type="molecule type" value="Genomic_DNA"/>
</dbReference>
<evidence type="ECO:0000313" key="14">
    <source>
        <dbReference type="Proteomes" id="UP000094801"/>
    </source>
</evidence>
<feature type="binding site" evidence="10">
    <location>
        <position position="120"/>
    </location>
    <ligand>
        <name>a ubiquinone</name>
        <dbReference type="ChEBI" id="CHEBI:16389"/>
        <note>ligand shared with IP/SDHB</note>
    </ligand>
</feature>
<dbReference type="GO" id="GO:0046872">
    <property type="term" value="F:metal ion binding"/>
    <property type="evidence" value="ECO:0007669"/>
    <property type="project" value="UniProtKB-KW"/>
</dbReference>
<keyword evidence="11" id="KW-0479">Metal-binding</keyword>
<keyword evidence="3" id="KW-0813">Transport</keyword>
<keyword evidence="6 12" id="KW-0809">Transit peptide</keyword>
<dbReference type="Pfam" id="PF05328">
    <property type="entry name" value="CybS"/>
    <property type="match status" value="1"/>
</dbReference>
<evidence type="ECO:0000256" key="4">
    <source>
        <dbReference type="ARBA" id="ARBA00022692"/>
    </source>
</evidence>
<comment type="caution">
    <text evidence="12">Lacks conserved residue(s) required for the propagation of feature annotation.</text>
</comment>
<dbReference type="SUPFAM" id="SSF81343">
    <property type="entry name" value="Fumarate reductase respiratory complex transmembrane subunits"/>
    <property type="match status" value="1"/>
</dbReference>
<protein>
    <recommendedName>
        <fullName evidence="12">Succinate dehydrogenase [ubiquinone] cytochrome b small subunit</fullName>
    </recommendedName>
</protein>
<dbReference type="GO" id="GO:0020037">
    <property type="term" value="F:heme binding"/>
    <property type="evidence" value="ECO:0007669"/>
    <property type="project" value="TreeGrafter"/>
</dbReference>
<keyword evidence="7 12" id="KW-1133">Transmembrane helix</keyword>
<keyword evidence="9 12" id="KW-0472">Membrane</keyword>
<evidence type="ECO:0000256" key="10">
    <source>
        <dbReference type="PIRSR" id="PIRSR607992-1"/>
    </source>
</evidence>